<dbReference type="InterPro" id="IPR011009">
    <property type="entry name" value="Kinase-like_dom_sf"/>
</dbReference>
<dbReference type="STRING" id="398673.A0A2P5A030"/>
<dbReference type="InterPro" id="IPR000719">
    <property type="entry name" value="Prot_kinase_dom"/>
</dbReference>
<dbReference type="SMART" id="SM00220">
    <property type="entry name" value="S_TKc"/>
    <property type="match status" value="1"/>
</dbReference>
<keyword evidence="2" id="KW-0723">Serine/threonine-protein kinase</keyword>
<dbReference type="Pfam" id="PF00069">
    <property type="entry name" value="Pkinase"/>
    <property type="match status" value="1"/>
</dbReference>
<dbReference type="GO" id="GO:0004674">
    <property type="term" value="F:protein serine/threonine kinase activity"/>
    <property type="evidence" value="ECO:0007669"/>
    <property type="project" value="UniProtKB-KW"/>
</dbReference>
<evidence type="ECO:0000313" key="2">
    <source>
        <dbReference type="EMBL" id="PON29892.1"/>
    </source>
</evidence>
<dbReference type="InterPro" id="IPR008271">
    <property type="entry name" value="Ser/Thr_kinase_AS"/>
</dbReference>
<keyword evidence="2" id="KW-0808">Transferase</keyword>
<sequence length="670" mass="75318">MCMGSYTHVYSLTRTTILSLWYYLLHSKFNPPQGFELQKSDNSNKSDILKLHVAIVVMYGYYSWTASSATQGAESQNAEISVDLGQTSDISVNLGESSAISVNLGESTSLVAYITNSGVIESSATAATNDIKKHIANKAALSSPYNLLSLLATAQDKQVDLLPITWDEATSDRGGQASISQSFFNEKLSYVFKRLHRNFKYPADEIIALRAVISEIVVLGHPEIRGHPNIVRLVGVCFEIDAQTKIPWPVLVLQKAEHGDLKKFIESPRGKGLSLQERLDLCIDVAAAITLMHREGIIHGDIKPENVLIFASEADNKINTRVTDFGYSTLHAGNSSEAQIRLPFSVPWNAPETVADRDRLFSVHDAKLTDIYSFGMLCTWVLFHDSLRSTMRLSSMKNSGRLIQSIQNWIHRVAGLDPLQRKSLSNFFSSAIAFDPKHRQLDLQEAMKGFAQLVVPPLENNGFSTYEMYMPYLGVLPHHKDFDVEKAQTDHYAKSSFSLYDAYFPHESAFAGEISPNFNIPKSYRQLMGADYRLWSHIFRLTKAKAESSSEDSRPFAFQTAFCYAVGFGTNMDESEARLWVQRSGRAWHDLRAEIESCKADLTPLVYKNLETDFSPMRYVNYYEQMEQLADVLEVYNAAVHNTAMVLGDSHPVYLHLSQLRELLLLRKGD</sequence>
<dbReference type="RefSeq" id="XP_018661396.2">
    <property type="nucleotide sequence ID" value="XM_018805487.2"/>
</dbReference>
<dbReference type="AlphaFoldDB" id="A0A2P5A030"/>
<keyword evidence="2" id="KW-0418">Kinase</keyword>
<gene>
    <name evidence="2" type="ORF">TGAM01_v201258</name>
</gene>
<organism evidence="2 3">
    <name type="scientific">Trichoderma gamsii</name>
    <dbReference type="NCBI Taxonomy" id="398673"/>
    <lineage>
        <taxon>Eukaryota</taxon>
        <taxon>Fungi</taxon>
        <taxon>Dikarya</taxon>
        <taxon>Ascomycota</taxon>
        <taxon>Pezizomycotina</taxon>
        <taxon>Sordariomycetes</taxon>
        <taxon>Hypocreomycetidae</taxon>
        <taxon>Hypocreales</taxon>
        <taxon>Hypocreaceae</taxon>
        <taxon>Trichoderma</taxon>
    </lineage>
</organism>
<dbReference type="PROSITE" id="PS00108">
    <property type="entry name" value="PROTEIN_KINASE_ST"/>
    <property type="match status" value="1"/>
</dbReference>
<dbReference type="GeneID" id="29985570"/>
<dbReference type="PROSITE" id="PS50011">
    <property type="entry name" value="PROTEIN_KINASE_DOM"/>
    <property type="match status" value="1"/>
</dbReference>
<comment type="caution">
    <text evidence="2">The sequence shown here is derived from an EMBL/GenBank/DDBJ whole genome shotgun (WGS) entry which is preliminary data.</text>
</comment>
<evidence type="ECO:0000259" key="1">
    <source>
        <dbReference type="PROSITE" id="PS50011"/>
    </source>
</evidence>
<dbReference type="PANTHER" id="PTHR24359:SF1">
    <property type="entry name" value="INHIBITOR OF NUCLEAR FACTOR KAPPA-B KINASE EPSILON SUBUNIT HOMOLOG 1-RELATED"/>
    <property type="match status" value="1"/>
</dbReference>
<dbReference type="Gene3D" id="1.10.510.10">
    <property type="entry name" value="Transferase(Phosphotransferase) domain 1"/>
    <property type="match status" value="1"/>
</dbReference>
<reference evidence="2 3" key="1">
    <citation type="journal article" date="2016" name="Genome Announc.">
        <title>Draft Whole-Genome Sequence of Trichoderma gamsii T6085, a Promising Biocontrol Agent of Fusarium Head Blight on Wheat.</title>
        <authorList>
            <person name="Baroncelli R."/>
            <person name="Zapparata A."/>
            <person name="Piaggeschi G."/>
            <person name="Sarrocco S."/>
            <person name="Vannacci G."/>
        </authorList>
    </citation>
    <scope>NUCLEOTIDE SEQUENCE [LARGE SCALE GENOMIC DNA]</scope>
    <source>
        <strain evidence="2 3">T6085</strain>
    </source>
</reference>
<accession>A0A2P5A030</accession>
<dbReference type="Proteomes" id="UP000054821">
    <property type="component" value="Unassembled WGS sequence"/>
</dbReference>
<feature type="domain" description="Protein kinase" evidence="1">
    <location>
        <begin position="168"/>
        <end position="441"/>
    </location>
</feature>
<keyword evidence="3" id="KW-1185">Reference proteome</keyword>
<name>A0A2P5A030_9HYPO</name>
<dbReference type="PANTHER" id="PTHR24359">
    <property type="entry name" value="SERINE/THREONINE-PROTEIN KINASE SBK1"/>
    <property type="match status" value="1"/>
</dbReference>
<dbReference type="SUPFAM" id="SSF56112">
    <property type="entry name" value="Protein kinase-like (PK-like)"/>
    <property type="match status" value="1"/>
</dbReference>
<proteinExistence type="predicted"/>
<dbReference type="GO" id="GO:0005524">
    <property type="term" value="F:ATP binding"/>
    <property type="evidence" value="ECO:0007669"/>
    <property type="project" value="InterPro"/>
</dbReference>
<dbReference type="EMBL" id="JPDN02000003">
    <property type="protein sequence ID" value="PON29892.1"/>
    <property type="molecule type" value="Genomic_DNA"/>
</dbReference>
<protein>
    <submittedName>
        <fullName evidence="2">Serine/threonine protein kinase</fullName>
    </submittedName>
</protein>
<evidence type="ECO:0000313" key="3">
    <source>
        <dbReference type="Proteomes" id="UP000054821"/>
    </source>
</evidence>